<name>A0ABW5ZZH3_9FLAO</name>
<dbReference type="InterPro" id="IPR037883">
    <property type="entry name" value="Knr4/Smi1-like_sf"/>
</dbReference>
<gene>
    <name evidence="2" type="ORF">ACFS29_15675</name>
</gene>
<sequence>MKYLNKIVSELNKFEAVYKGCSKEQIKQIEKLAENNLPTCYVEFLEEMGLDMDRKSINMRGGFVGESMFYEDLFDNKEALEEQLEEDGRTDLELTENDFVFFCSQGYIFAFFNLDEGDNPPVYGYKEGFNGGNFPKLTDTLVEFYEKYLDAGQSPFSNLNK</sequence>
<dbReference type="RefSeq" id="WP_194506064.1">
    <property type="nucleotide sequence ID" value="NZ_JADILU010000001.1"/>
</dbReference>
<dbReference type="Pfam" id="PF09346">
    <property type="entry name" value="SMI1_KNR4"/>
    <property type="match status" value="1"/>
</dbReference>
<feature type="domain" description="Knr4/Smi1-like" evidence="1">
    <location>
        <begin position="20"/>
        <end position="147"/>
    </location>
</feature>
<dbReference type="InterPro" id="IPR018958">
    <property type="entry name" value="Knr4/Smi1-like_dom"/>
</dbReference>
<dbReference type="SMART" id="SM00860">
    <property type="entry name" value="SMI1_KNR4"/>
    <property type="match status" value="1"/>
</dbReference>
<protein>
    <submittedName>
        <fullName evidence="2">SMI1/KNR4 family protein</fullName>
    </submittedName>
</protein>
<accession>A0ABW5ZZH3</accession>
<evidence type="ECO:0000313" key="2">
    <source>
        <dbReference type="EMBL" id="MFD2917093.1"/>
    </source>
</evidence>
<dbReference type="SUPFAM" id="SSF160631">
    <property type="entry name" value="SMI1/KNR4-like"/>
    <property type="match status" value="1"/>
</dbReference>
<organism evidence="2 3">
    <name type="scientific">Psychroserpens luteus</name>
    <dbReference type="NCBI Taxonomy" id="1434066"/>
    <lineage>
        <taxon>Bacteria</taxon>
        <taxon>Pseudomonadati</taxon>
        <taxon>Bacteroidota</taxon>
        <taxon>Flavobacteriia</taxon>
        <taxon>Flavobacteriales</taxon>
        <taxon>Flavobacteriaceae</taxon>
        <taxon>Psychroserpens</taxon>
    </lineage>
</organism>
<keyword evidence="3" id="KW-1185">Reference proteome</keyword>
<comment type="caution">
    <text evidence="2">The sequence shown here is derived from an EMBL/GenBank/DDBJ whole genome shotgun (WGS) entry which is preliminary data.</text>
</comment>
<dbReference type="Proteomes" id="UP001597548">
    <property type="component" value="Unassembled WGS sequence"/>
</dbReference>
<dbReference type="EMBL" id="JBHUOS010000010">
    <property type="protein sequence ID" value="MFD2917093.1"/>
    <property type="molecule type" value="Genomic_DNA"/>
</dbReference>
<proteinExistence type="predicted"/>
<evidence type="ECO:0000259" key="1">
    <source>
        <dbReference type="SMART" id="SM00860"/>
    </source>
</evidence>
<evidence type="ECO:0000313" key="3">
    <source>
        <dbReference type="Proteomes" id="UP001597548"/>
    </source>
</evidence>
<reference evidence="3" key="1">
    <citation type="journal article" date="2019" name="Int. J. Syst. Evol. Microbiol.">
        <title>The Global Catalogue of Microorganisms (GCM) 10K type strain sequencing project: providing services to taxonomists for standard genome sequencing and annotation.</title>
        <authorList>
            <consortium name="The Broad Institute Genomics Platform"/>
            <consortium name="The Broad Institute Genome Sequencing Center for Infectious Disease"/>
            <person name="Wu L."/>
            <person name="Ma J."/>
        </authorList>
    </citation>
    <scope>NUCLEOTIDE SEQUENCE [LARGE SCALE GENOMIC DNA]</scope>
    <source>
        <strain evidence="3">KCTC 32514</strain>
    </source>
</reference>
<dbReference type="Gene3D" id="3.40.1580.10">
    <property type="entry name" value="SMI1/KNR4-like"/>
    <property type="match status" value="1"/>
</dbReference>